<evidence type="ECO:0000313" key="1">
    <source>
        <dbReference type="EMBL" id="RYR63699.1"/>
    </source>
</evidence>
<evidence type="ECO:0000313" key="2">
    <source>
        <dbReference type="Proteomes" id="UP000289738"/>
    </source>
</evidence>
<dbReference type="Gene3D" id="3.40.50.1820">
    <property type="entry name" value="alpha/beta hydrolase"/>
    <property type="match status" value="1"/>
</dbReference>
<protein>
    <submittedName>
        <fullName evidence="1">Uncharacterized protein</fullName>
    </submittedName>
</protein>
<name>A0A445DKI6_ARAHY</name>
<dbReference type="InterPro" id="IPR029058">
    <property type="entry name" value="AB_hydrolase_fold"/>
</dbReference>
<dbReference type="AlphaFoldDB" id="A0A445DKI6"/>
<keyword evidence="2" id="KW-1185">Reference proteome</keyword>
<sequence length="194" mass="22404">MSYTQRLDHFNYKPKNYITFKQRYVIDFKNRVVLNWRHPFFRFNTEIYLEDGIVTAGFLKDNIFHFGIMENHFQMNHTKKLREIQVLAYYATILLNIKKVLKAHDCSIIVYGDSYNVTSSVPILYFNGVTHNMDIFILYPKILGSSHGPCNGPRTSVRSTLVASRGGNGAGLCSSDPVLPYNNLDRTRPTSIRE</sequence>
<dbReference type="Proteomes" id="UP000289738">
    <property type="component" value="Chromosome A04"/>
</dbReference>
<dbReference type="STRING" id="3818.A0A445DKI6"/>
<comment type="caution">
    <text evidence="1">The sequence shown here is derived from an EMBL/GenBank/DDBJ whole genome shotgun (WGS) entry which is preliminary data.</text>
</comment>
<organism evidence="1 2">
    <name type="scientific">Arachis hypogaea</name>
    <name type="common">Peanut</name>
    <dbReference type="NCBI Taxonomy" id="3818"/>
    <lineage>
        <taxon>Eukaryota</taxon>
        <taxon>Viridiplantae</taxon>
        <taxon>Streptophyta</taxon>
        <taxon>Embryophyta</taxon>
        <taxon>Tracheophyta</taxon>
        <taxon>Spermatophyta</taxon>
        <taxon>Magnoliopsida</taxon>
        <taxon>eudicotyledons</taxon>
        <taxon>Gunneridae</taxon>
        <taxon>Pentapetalae</taxon>
        <taxon>rosids</taxon>
        <taxon>fabids</taxon>
        <taxon>Fabales</taxon>
        <taxon>Fabaceae</taxon>
        <taxon>Papilionoideae</taxon>
        <taxon>50 kb inversion clade</taxon>
        <taxon>dalbergioids sensu lato</taxon>
        <taxon>Dalbergieae</taxon>
        <taxon>Pterocarpus clade</taxon>
        <taxon>Arachis</taxon>
    </lineage>
</organism>
<proteinExistence type="predicted"/>
<dbReference type="EMBL" id="SDMP01000004">
    <property type="protein sequence ID" value="RYR63699.1"/>
    <property type="molecule type" value="Genomic_DNA"/>
</dbReference>
<reference evidence="1 2" key="1">
    <citation type="submission" date="2019-01" db="EMBL/GenBank/DDBJ databases">
        <title>Sequencing of cultivated peanut Arachis hypogaea provides insights into genome evolution and oil improvement.</title>
        <authorList>
            <person name="Chen X."/>
        </authorList>
    </citation>
    <scope>NUCLEOTIDE SEQUENCE [LARGE SCALE GENOMIC DNA]</scope>
    <source>
        <strain evidence="2">cv. Fuhuasheng</strain>
        <tissue evidence="1">Leaves</tissue>
    </source>
</reference>
<gene>
    <name evidence="1" type="ORF">Ahy_A04g021468</name>
</gene>
<accession>A0A445DKI6</accession>